<feature type="compositionally biased region" description="Polar residues" evidence="1">
    <location>
        <begin position="173"/>
        <end position="187"/>
    </location>
</feature>
<feature type="region of interest" description="Disordered" evidence="1">
    <location>
        <begin position="161"/>
        <end position="219"/>
    </location>
</feature>
<gene>
    <name evidence="2" type="ORF">PHYBOEH_007288</name>
</gene>
<organism evidence="2 3">
    <name type="scientific">Phytophthora boehmeriae</name>
    <dbReference type="NCBI Taxonomy" id="109152"/>
    <lineage>
        <taxon>Eukaryota</taxon>
        <taxon>Sar</taxon>
        <taxon>Stramenopiles</taxon>
        <taxon>Oomycota</taxon>
        <taxon>Peronosporomycetes</taxon>
        <taxon>Peronosporales</taxon>
        <taxon>Peronosporaceae</taxon>
        <taxon>Phytophthora</taxon>
    </lineage>
</organism>
<evidence type="ECO:0000313" key="2">
    <source>
        <dbReference type="EMBL" id="KAG7402074.1"/>
    </source>
</evidence>
<accession>A0A8T1X9L2</accession>
<proteinExistence type="predicted"/>
<reference evidence="2" key="1">
    <citation type="submission" date="2021-02" db="EMBL/GenBank/DDBJ databases">
        <authorList>
            <person name="Palmer J.M."/>
        </authorList>
    </citation>
    <scope>NUCLEOTIDE SEQUENCE</scope>
    <source>
        <strain evidence="2">SCRP23</strain>
    </source>
</reference>
<feature type="compositionally biased region" description="Polar residues" evidence="1">
    <location>
        <begin position="1"/>
        <end position="11"/>
    </location>
</feature>
<comment type="caution">
    <text evidence="2">The sequence shown here is derived from an EMBL/GenBank/DDBJ whole genome shotgun (WGS) entry which is preliminary data.</text>
</comment>
<feature type="region of interest" description="Disordered" evidence="1">
    <location>
        <begin position="1"/>
        <end position="27"/>
    </location>
</feature>
<protein>
    <submittedName>
        <fullName evidence="2">Uncharacterized protein</fullName>
    </submittedName>
</protein>
<keyword evidence="3" id="KW-1185">Reference proteome</keyword>
<dbReference type="AlphaFoldDB" id="A0A8T1X9L2"/>
<dbReference type="OrthoDB" id="100013at2759"/>
<name>A0A8T1X9L2_9STRA</name>
<feature type="compositionally biased region" description="Basic and acidic residues" evidence="1">
    <location>
        <begin position="161"/>
        <end position="171"/>
    </location>
</feature>
<feature type="compositionally biased region" description="Low complexity" evidence="1">
    <location>
        <begin position="12"/>
        <end position="22"/>
    </location>
</feature>
<dbReference type="Proteomes" id="UP000693981">
    <property type="component" value="Unassembled WGS sequence"/>
</dbReference>
<dbReference type="EMBL" id="JAGDFL010000004">
    <property type="protein sequence ID" value="KAG7402074.1"/>
    <property type="molecule type" value="Genomic_DNA"/>
</dbReference>
<sequence length="282" mass="32092">MNEMNETLLTETQSTTDSTPSKSKTRFSHTSELQLEYLVQWLEQPGNFDLLVRPTRDQVAENANATTKRLKKTDGYKSLAQFMNHKAHTQWTEKMACSRYKSFMATYYRAKRQRPLHLPPLYKRVDALARGEYVSSSPRVVLSEMQPPTYQLREMAKLEKAPLKTSEDGYEAHTSSVLSMQPESITPLSEKAPSKTPSEVGAKDSELGAKEPSLPTSMTDAMPLNEKVLWLESQRLAVKQQELELKQLKQTQRVEMIVKLAAAGKSAEEVREYLAVMDQFIE</sequence>
<evidence type="ECO:0000256" key="1">
    <source>
        <dbReference type="SAM" id="MobiDB-lite"/>
    </source>
</evidence>
<evidence type="ECO:0000313" key="3">
    <source>
        <dbReference type="Proteomes" id="UP000693981"/>
    </source>
</evidence>